<keyword evidence="3" id="KW-1185">Reference proteome</keyword>
<proteinExistence type="predicted"/>
<accession>A0A6P6VG45</accession>
<feature type="region of interest" description="Disordered" evidence="2">
    <location>
        <begin position="49"/>
        <end position="80"/>
    </location>
</feature>
<sequence length="385" mass="43661">MEMEEMMMMMMMISSRSSPANPRIQSISNDPITNCPTWKLYENPFYTNTPHNQKHKHQQHSRQLENKASSSNSTCSTDQLKQVHRIQLPVSARKIAASFWDLTFIRPLMESELDKARAKITELKVELEQERKARKKAESMNKKLARELSEVKKSREALERLCEELAKQVSTGEAEMSRMHKDMEEERKMLRMAEVLREERVQMKLAEAKLLLEEKLTELEATKTKQMIDQSKVTDQEAQHRHIFSKADESFNKTWSSNGGIESADDINSISRDSSGEEIKSCVLVEKPAPTTTAIIAVDGSSGSNASAVIVAASQRRASPEPENPHIKRGIKGFVEFPKVVRAIGSKSRHFGTKLECQKAQLRILLKQKTPIRSSNHPIPLLPAS</sequence>
<evidence type="ECO:0000313" key="4">
    <source>
        <dbReference type="RefSeq" id="XP_027101550.2"/>
    </source>
</evidence>
<dbReference type="RefSeq" id="XP_027101550.2">
    <property type="nucleotide sequence ID" value="XM_027245749.2"/>
</dbReference>
<dbReference type="OrthoDB" id="777875at2759"/>
<dbReference type="AlphaFoldDB" id="A0A6P6VG45"/>
<dbReference type="PANTHER" id="PTHR31071:SF39">
    <property type="entry name" value="PROTEIN BRANCHLESS TRICHOME"/>
    <property type="match status" value="1"/>
</dbReference>
<evidence type="ECO:0000313" key="3">
    <source>
        <dbReference type="Proteomes" id="UP001652660"/>
    </source>
</evidence>
<dbReference type="Proteomes" id="UP001652660">
    <property type="component" value="Chromosome 8c"/>
</dbReference>
<feature type="compositionally biased region" description="Polar residues" evidence="2">
    <location>
        <begin position="66"/>
        <end position="80"/>
    </location>
</feature>
<evidence type="ECO:0000256" key="1">
    <source>
        <dbReference type="SAM" id="Coils"/>
    </source>
</evidence>
<reference evidence="3" key="1">
    <citation type="journal article" date="2025" name="Foods">
        <title>Unveiling the Microbial Signatures of Arabica Coffee Cherries: Insights into Ripeness Specific Diversity, Functional Traits, and Implications for Quality and Safety.</title>
        <authorList>
            <consortium name="RefSeq"/>
            <person name="Tenea G.N."/>
            <person name="Cifuentes V."/>
            <person name="Reyes P."/>
            <person name="Cevallos-Vallejos M."/>
        </authorList>
    </citation>
    <scope>NUCLEOTIDE SEQUENCE [LARGE SCALE GENOMIC DNA]</scope>
</reference>
<dbReference type="InterPro" id="IPR043424">
    <property type="entry name" value="BLT-like"/>
</dbReference>
<organism evidence="3 4">
    <name type="scientific">Coffea arabica</name>
    <name type="common">Arabian coffee</name>
    <dbReference type="NCBI Taxonomy" id="13443"/>
    <lineage>
        <taxon>Eukaryota</taxon>
        <taxon>Viridiplantae</taxon>
        <taxon>Streptophyta</taxon>
        <taxon>Embryophyta</taxon>
        <taxon>Tracheophyta</taxon>
        <taxon>Spermatophyta</taxon>
        <taxon>Magnoliopsida</taxon>
        <taxon>eudicotyledons</taxon>
        <taxon>Gunneridae</taxon>
        <taxon>Pentapetalae</taxon>
        <taxon>asterids</taxon>
        <taxon>lamiids</taxon>
        <taxon>Gentianales</taxon>
        <taxon>Rubiaceae</taxon>
        <taxon>Ixoroideae</taxon>
        <taxon>Gardenieae complex</taxon>
        <taxon>Bertiereae - Coffeeae clade</taxon>
        <taxon>Coffeeae</taxon>
        <taxon>Coffea</taxon>
    </lineage>
</organism>
<name>A0A6P6VG45_COFAR</name>
<protein>
    <submittedName>
        <fullName evidence="4">Protein BRANCHLESS TRICHOME</fullName>
    </submittedName>
</protein>
<gene>
    <name evidence="4" type="primary">LOC113722447</name>
</gene>
<feature type="coiled-coil region" evidence="1">
    <location>
        <begin position="106"/>
        <end position="175"/>
    </location>
</feature>
<dbReference type="GeneID" id="113722447"/>
<reference evidence="4" key="2">
    <citation type="submission" date="2025-08" db="UniProtKB">
        <authorList>
            <consortium name="RefSeq"/>
        </authorList>
    </citation>
    <scope>IDENTIFICATION</scope>
    <source>
        <tissue evidence="4">Leaves</tissue>
    </source>
</reference>
<evidence type="ECO:0000256" key="2">
    <source>
        <dbReference type="SAM" id="MobiDB-lite"/>
    </source>
</evidence>
<keyword evidence="1" id="KW-0175">Coiled coil</keyword>
<dbReference type="PANTHER" id="PTHR31071">
    <property type="entry name" value="GB|AAF24581.1"/>
    <property type="match status" value="1"/>
</dbReference>